<dbReference type="EMBL" id="LT859958">
    <property type="protein sequence ID" value="SMX53886.1"/>
    <property type="molecule type" value="Genomic_DNA"/>
</dbReference>
<name>A0A1Y6K2U5_9CHLR</name>
<evidence type="ECO:0000256" key="2">
    <source>
        <dbReference type="ARBA" id="ARBA00010945"/>
    </source>
</evidence>
<dbReference type="SUPFAM" id="SSF56672">
    <property type="entry name" value="DNA/RNA polymerases"/>
    <property type="match status" value="1"/>
</dbReference>
<feature type="binding site" evidence="16">
    <location>
        <position position="103"/>
    </location>
    <ligand>
        <name>Mg(2+)</name>
        <dbReference type="ChEBI" id="CHEBI:18420"/>
    </ligand>
</feature>
<keyword evidence="14 16" id="KW-0234">DNA repair</keyword>
<keyword evidence="13 16" id="KW-0238">DNA-binding</keyword>
<dbReference type="GO" id="GO:0042276">
    <property type="term" value="P:error-prone translesion synthesis"/>
    <property type="evidence" value="ECO:0007669"/>
    <property type="project" value="TreeGrafter"/>
</dbReference>
<evidence type="ECO:0000256" key="16">
    <source>
        <dbReference type="HAMAP-Rule" id="MF_01113"/>
    </source>
</evidence>
<dbReference type="Gene3D" id="3.30.1490.100">
    <property type="entry name" value="DNA polymerase, Y-family, little finger domain"/>
    <property type="match status" value="1"/>
</dbReference>
<dbReference type="InterPro" id="IPR022880">
    <property type="entry name" value="DNApol_IV"/>
</dbReference>
<keyword evidence="12 16" id="KW-0239">DNA-directed DNA polymerase</keyword>
<dbReference type="AlphaFoldDB" id="A0A1Y6K2U5"/>
<dbReference type="Gene3D" id="3.30.70.270">
    <property type="match status" value="1"/>
</dbReference>
<protein>
    <recommendedName>
        <fullName evidence="16">DNA polymerase IV</fullName>
        <shortName evidence="16">Pol IV</shortName>
        <ecNumber evidence="16">2.7.7.7</ecNumber>
    </recommendedName>
</protein>
<dbReference type="SUPFAM" id="SSF100879">
    <property type="entry name" value="Lesion bypass DNA polymerase (Y-family), little finger domain"/>
    <property type="match status" value="1"/>
</dbReference>
<evidence type="ECO:0000259" key="18">
    <source>
        <dbReference type="PROSITE" id="PS50173"/>
    </source>
</evidence>
<feature type="site" description="Substrate discrimination" evidence="16">
    <location>
        <position position="14"/>
    </location>
</feature>
<dbReference type="OrthoDB" id="9808813at2"/>
<dbReference type="Pfam" id="PF11799">
    <property type="entry name" value="IMS_C"/>
    <property type="match status" value="1"/>
</dbReference>
<comment type="cofactor">
    <cofactor evidence="16">
        <name>Mg(2+)</name>
        <dbReference type="ChEBI" id="CHEBI:18420"/>
    </cofactor>
    <text evidence="16">Binds 2 magnesium ions per subunit.</text>
</comment>
<dbReference type="InterPro" id="IPR024728">
    <property type="entry name" value="PolY_HhH_motif"/>
</dbReference>
<sequence>MVRKILHIDLDAFFCAVEELHNPSLKGKPFAVGGKSDQRGVVASCSYAARQFGVRSAMPMGRALRLCPGLIVISSRHGVYGAVSKQVMALIDITPLVEPISIDEAFVDVSDLPDSIETIATTLQTRINQNLDLPVSIGAATNKLVAKIANDWGKKQKIGPEPPNAITVILPGEEAAFLAPLPVQALWGIGPKTADKLGSLGIHTIGALAQAPPETLKMLFGRFGPDLRRRALGIDDRPVVVEQTVKSISNEITFPEDLTDEQALLAHFRSLSEQVGRRLRKADLAGTTVQIKLRWSDFTTITRQKSLPSPSNLDHEIYETAAMLFKSNQHRGRPVRLIGVGVSNLHPPVRQLSLWDDDQKKEHQLQSAVDQLRERFGPDIIKRVPQVNEGDHEGLDEED</sequence>
<dbReference type="InterPro" id="IPR001126">
    <property type="entry name" value="UmuC"/>
</dbReference>
<accession>A0A1Y6K2U5</accession>
<dbReference type="Proteomes" id="UP000195514">
    <property type="component" value="Chromosome I"/>
</dbReference>
<keyword evidence="5 16" id="KW-0963">Cytoplasm</keyword>
<comment type="subunit">
    <text evidence="3 16">Monomer.</text>
</comment>
<evidence type="ECO:0000256" key="10">
    <source>
        <dbReference type="ARBA" id="ARBA00022763"/>
    </source>
</evidence>
<dbReference type="InterPro" id="IPR036775">
    <property type="entry name" value="DNA_pol_Y-fam_lit_finger_sf"/>
</dbReference>
<dbReference type="InterPro" id="IPR017961">
    <property type="entry name" value="DNA_pol_Y-fam_little_finger"/>
</dbReference>
<evidence type="ECO:0000256" key="13">
    <source>
        <dbReference type="ARBA" id="ARBA00023125"/>
    </source>
</evidence>
<keyword evidence="6 16" id="KW-0808">Transferase</keyword>
<keyword evidence="10 16" id="KW-0227">DNA damage</keyword>
<evidence type="ECO:0000256" key="6">
    <source>
        <dbReference type="ARBA" id="ARBA00022679"/>
    </source>
</evidence>
<keyword evidence="7 16" id="KW-0548">Nucleotidyltransferase</keyword>
<keyword evidence="4 16" id="KW-0515">Mutator protein</keyword>
<comment type="similarity">
    <text evidence="2 16">Belongs to the DNA polymerase type-Y family.</text>
</comment>
<evidence type="ECO:0000256" key="11">
    <source>
        <dbReference type="ARBA" id="ARBA00022842"/>
    </source>
</evidence>
<feature type="active site" evidence="16">
    <location>
        <position position="104"/>
    </location>
</feature>
<evidence type="ECO:0000256" key="12">
    <source>
        <dbReference type="ARBA" id="ARBA00022932"/>
    </source>
</evidence>
<keyword evidence="9 16" id="KW-0479">Metal-binding</keyword>
<evidence type="ECO:0000256" key="3">
    <source>
        <dbReference type="ARBA" id="ARBA00011245"/>
    </source>
</evidence>
<dbReference type="InterPro" id="IPR043128">
    <property type="entry name" value="Rev_trsase/Diguanyl_cyclase"/>
</dbReference>
<dbReference type="GO" id="GO:0000287">
    <property type="term" value="F:magnesium ion binding"/>
    <property type="evidence" value="ECO:0007669"/>
    <property type="project" value="UniProtKB-UniRule"/>
</dbReference>
<evidence type="ECO:0000256" key="4">
    <source>
        <dbReference type="ARBA" id="ARBA00022457"/>
    </source>
</evidence>
<dbReference type="PROSITE" id="PS50173">
    <property type="entry name" value="UMUC"/>
    <property type="match status" value="1"/>
</dbReference>
<evidence type="ECO:0000256" key="9">
    <source>
        <dbReference type="ARBA" id="ARBA00022723"/>
    </source>
</evidence>
<comment type="subcellular location">
    <subcellularLocation>
        <location evidence="1 16">Cytoplasm</location>
    </subcellularLocation>
</comment>
<comment type="function">
    <text evidence="16">Poorly processive, error-prone DNA polymerase involved in untargeted mutagenesis. Copies undamaged DNA at stalled replication forks, which arise in vivo from mismatched or misaligned primer ends. These misaligned primers can be extended by PolIV. Exhibits no 3'-5' exonuclease (proofreading) activity. May be involved in translesional synthesis, in conjunction with the beta clamp from PolIII.</text>
</comment>
<evidence type="ECO:0000313" key="20">
    <source>
        <dbReference type="Proteomes" id="UP000195514"/>
    </source>
</evidence>
<dbReference type="PANTHER" id="PTHR11076">
    <property type="entry name" value="DNA REPAIR POLYMERASE UMUC / TRANSFERASE FAMILY MEMBER"/>
    <property type="match status" value="1"/>
</dbReference>
<proteinExistence type="inferred from homology"/>
<dbReference type="GO" id="GO:0009432">
    <property type="term" value="P:SOS response"/>
    <property type="evidence" value="ECO:0007669"/>
    <property type="project" value="TreeGrafter"/>
</dbReference>
<dbReference type="GO" id="GO:0006281">
    <property type="term" value="P:DNA repair"/>
    <property type="evidence" value="ECO:0007669"/>
    <property type="project" value="UniProtKB-UniRule"/>
</dbReference>
<evidence type="ECO:0000256" key="7">
    <source>
        <dbReference type="ARBA" id="ARBA00022695"/>
    </source>
</evidence>
<organism evidence="19 20">
    <name type="scientific">Candidatus Brevifilum fermentans</name>
    <dbReference type="NCBI Taxonomy" id="1986204"/>
    <lineage>
        <taxon>Bacteria</taxon>
        <taxon>Bacillati</taxon>
        <taxon>Chloroflexota</taxon>
        <taxon>Anaerolineae</taxon>
        <taxon>Anaerolineales</taxon>
        <taxon>Anaerolineaceae</taxon>
        <taxon>Candidatus Brevifilum</taxon>
    </lineage>
</organism>
<dbReference type="GO" id="GO:0005829">
    <property type="term" value="C:cytosol"/>
    <property type="evidence" value="ECO:0007669"/>
    <property type="project" value="TreeGrafter"/>
</dbReference>
<evidence type="ECO:0000256" key="8">
    <source>
        <dbReference type="ARBA" id="ARBA00022705"/>
    </source>
</evidence>
<gene>
    <name evidence="16 19" type="primary">dinB</name>
    <name evidence="19" type="ORF">CFX1CAM_0821</name>
</gene>
<feature type="binding site" evidence="16">
    <location>
        <position position="9"/>
    </location>
    <ligand>
        <name>Mg(2+)</name>
        <dbReference type="ChEBI" id="CHEBI:18420"/>
    </ligand>
</feature>
<dbReference type="Pfam" id="PF11798">
    <property type="entry name" value="IMS_HHH"/>
    <property type="match status" value="1"/>
</dbReference>
<evidence type="ECO:0000256" key="15">
    <source>
        <dbReference type="ARBA" id="ARBA00049244"/>
    </source>
</evidence>
<reference evidence="20" key="1">
    <citation type="submission" date="2017-05" db="EMBL/GenBank/DDBJ databases">
        <authorList>
            <person name="Kirkegaard R."/>
            <person name="Mcilroy J S."/>
        </authorList>
    </citation>
    <scope>NUCLEOTIDE SEQUENCE [LARGE SCALE GENOMIC DNA]</scope>
</reference>
<dbReference type="Pfam" id="PF00817">
    <property type="entry name" value="IMS"/>
    <property type="match status" value="1"/>
</dbReference>
<dbReference type="PANTHER" id="PTHR11076:SF33">
    <property type="entry name" value="DNA POLYMERASE KAPPA"/>
    <property type="match status" value="1"/>
</dbReference>
<dbReference type="Gene3D" id="1.10.150.20">
    <property type="entry name" value="5' to 3' exonuclease, C-terminal subdomain"/>
    <property type="match status" value="1"/>
</dbReference>
<evidence type="ECO:0000256" key="14">
    <source>
        <dbReference type="ARBA" id="ARBA00023204"/>
    </source>
</evidence>
<dbReference type="FunFam" id="3.30.1490.100:FF:000004">
    <property type="entry name" value="DNA polymerase IV"/>
    <property type="match status" value="1"/>
</dbReference>
<keyword evidence="20" id="KW-1185">Reference proteome</keyword>
<dbReference type="InterPro" id="IPR050116">
    <property type="entry name" value="DNA_polymerase-Y"/>
</dbReference>
<evidence type="ECO:0000256" key="17">
    <source>
        <dbReference type="SAM" id="MobiDB-lite"/>
    </source>
</evidence>
<feature type="region of interest" description="Disordered" evidence="17">
    <location>
        <begin position="376"/>
        <end position="399"/>
    </location>
</feature>
<dbReference type="KEGG" id="abat:CFX1CAM_0821"/>
<dbReference type="RefSeq" id="WP_087861794.1">
    <property type="nucleotide sequence ID" value="NZ_LT859958.1"/>
</dbReference>
<dbReference type="CDD" id="cd03586">
    <property type="entry name" value="PolY_Pol_IV_kappa"/>
    <property type="match status" value="1"/>
</dbReference>
<dbReference type="Gene3D" id="3.40.1170.60">
    <property type="match status" value="1"/>
</dbReference>
<dbReference type="HAMAP" id="MF_01113">
    <property type="entry name" value="DNApol_IV"/>
    <property type="match status" value="1"/>
</dbReference>
<dbReference type="NCBIfam" id="NF002677">
    <property type="entry name" value="PRK02406.1"/>
    <property type="match status" value="1"/>
</dbReference>
<dbReference type="EC" id="2.7.7.7" evidence="16"/>
<keyword evidence="8 16" id="KW-0235">DNA replication</keyword>
<evidence type="ECO:0000256" key="1">
    <source>
        <dbReference type="ARBA" id="ARBA00004496"/>
    </source>
</evidence>
<dbReference type="GO" id="GO:0006261">
    <property type="term" value="P:DNA-templated DNA replication"/>
    <property type="evidence" value="ECO:0007669"/>
    <property type="project" value="UniProtKB-UniRule"/>
</dbReference>
<dbReference type="GO" id="GO:0003684">
    <property type="term" value="F:damaged DNA binding"/>
    <property type="evidence" value="ECO:0007669"/>
    <property type="project" value="InterPro"/>
</dbReference>
<feature type="domain" description="UmuC" evidence="18">
    <location>
        <begin position="5"/>
        <end position="190"/>
    </location>
</feature>
<dbReference type="InterPro" id="IPR043502">
    <property type="entry name" value="DNA/RNA_pol_sf"/>
</dbReference>
<evidence type="ECO:0000256" key="5">
    <source>
        <dbReference type="ARBA" id="ARBA00022490"/>
    </source>
</evidence>
<keyword evidence="11 16" id="KW-0460">Magnesium</keyword>
<comment type="catalytic activity">
    <reaction evidence="15 16">
        <text>DNA(n) + a 2'-deoxyribonucleoside 5'-triphosphate = DNA(n+1) + diphosphate</text>
        <dbReference type="Rhea" id="RHEA:22508"/>
        <dbReference type="Rhea" id="RHEA-COMP:17339"/>
        <dbReference type="Rhea" id="RHEA-COMP:17340"/>
        <dbReference type="ChEBI" id="CHEBI:33019"/>
        <dbReference type="ChEBI" id="CHEBI:61560"/>
        <dbReference type="ChEBI" id="CHEBI:173112"/>
        <dbReference type="EC" id="2.7.7.7"/>
    </reaction>
</comment>
<evidence type="ECO:0000313" key="19">
    <source>
        <dbReference type="EMBL" id="SMX53886.1"/>
    </source>
</evidence>
<dbReference type="GO" id="GO:0003887">
    <property type="term" value="F:DNA-directed DNA polymerase activity"/>
    <property type="evidence" value="ECO:0007669"/>
    <property type="project" value="UniProtKB-UniRule"/>
</dbReference>
<dbReference type="FunFam" id="3.40.1170.60:FF:000001">
    <property type="entry name" value="DNA polymerase IV"/>
    <property type="match status" value="1"/>
</dbReference>